<comment type="caution">
    <text evidence="18">The sequence shown here is derived from an EMBL/GenBank/DDBJ whole genome shotgun (WGS) entry which is preliminary data.</text>
</comment>
<feature type="binding site" evidence="15">
    <location>
        <position position="226"/>
    </location>
    <ligand>
        <name>NADP(+)</name>
        <dbReference type="ChEBI" id="CHEBI:58349"/>
    </ligand>
</feature>
<dbReference type="InterPro" id="IPR016193">
    <property type="entry name" value="Cytidine_deaminase-like"/>
</dbReference>
<dbReference type="InterPro" id="IPR050765">
    <property type="entry name" value="Riboflavin_Biosynth_HTPR"/>
</dbReference>
<feature type="active site" description="Proton donor" evidence="14">
    <location>
        <position position="56"/>
    </location>
</feature>
<name>A0A4R8ILK5_9GAMM</name>
<evidence type="ECO:0000256" key="13">
    <source>
        <dbReference type="PIRNR" id="PIRNR006769"/>
    </source>
</evidence>
<evidence type="ECO:0000256" key="2">
    <source>
        <dbReference type="ARBA" id="ARBA00004882"/>
    </source>
</evidence>
<evidence type="ECO:0000256" key="7">
    <source>
        <dbReference type="ARBA" id="ARBA00022723"/>
    </source>
</evidence>
<keyword evidence="8 13" id="KW-0378">Hydrolase</keyword>
<dbReference type="InterPro" id="IPR016192">
    <property type="entry name" value="APOBEC/CMP_deaminase_Zn-bd"/>
</dbReference>
<dbReference type="FunFam" id="3.40.140.10:FF:000025">
    <property type="entry name" value="Riboflavin biosynthesis protein RibD"/>
    <property type="match status" value="1"/>
</dbReference>
<comment type="pathway">
    <text evidence="3 13">Cofactor biosynthesis; riboflavin biosynthesis; 5-amino-6-(D-ribitylamino)uracil from GTP: step 3/4.</text>
</comment>
<comment type="cofactor">
    <cofactor evidence="13 16">
        <name>Zn(2+)</name>
        <dbReference type="ChEBI" id="CHEBI:29105"/>
    </cofactor>
    <text evidence="13 16">Binds 1 zinc ion.</text>
</comment>
<evidence type="ECO:0000313" key="19">
    <source>
        <dbReference type="Proteomes" id="UP000294914"/>
    </source>
</evidence>
<dbReference type="OrthoDB" id="9800865at2"/>
<protein>
    <recommendedName>
        <fullName evidence="13">Riboflavin biosynthesis protein RibD</fullName>
    </recommendedName>
    <domain>
        <recommendedName>
            <fullName evidence="13">Diaminohydroxyphosphoribosylaminopyrimidine deaminase</fullName>
            <shortName evidence="13">DRAP deaminase</shortName>
            <ecNumber evidence="13">3.5.4.26</ecNumber>
        </recommendedName>
        <alternativeName>
            <fullName evidence="13">Riboflavin-specific deaminase</fullName>
        </alternativeName>
    </domain>
    <domain>
        <recommendedName>
            <fullName evidence="13">5-amino-6-(5-phosphoribosylamino)uracil reductase</fullName>
            <ecNumber evidence="13">1.1.1.193</ecNumber>
        </recommendedName>
        <alternativeName>
            <fullName evidence="13">HTP reductase</fullName>
        </alternativeName>
    </domain>
</protein>
<comment type="similarity">
    <text evidence="4 13">In the N-terminal section; belongs to the cytidine and deoxycytidylate deaminase family.</text>
</comment>
<keyword evidence="9 13" id="KW-0862">Zinc</keyword>
<dbReference type="NCBIfam" id="TIGR00326">
    <property type="entry name" value="eubact_ribD"/>
    <property type="match status" value="1"/>
</dbReference>
<evidence type="ECO:0000259" key="17">
    <source>
        <dbReference type="PROSITE" id="PS51747"/>
    </source>
</evidence>
<dbReference type="Proteomes" id="UP000294914">
    <property type="component" value="Unassembled WGS sequence"/>
</dbReference>
<dbReference type="GO" id="GO:0009231">
    <property type="term" value="P:riboflavin biosynthetic process"/>
    <property type="evidence" value="ECO:0007669"/>
    <property type="project" value="UniProtKB-UniPathway"/>
</dbReference>
<evidence type="ECO:0000313" key="18">
    <source>
        <dbReference type="EMBL" id="TDY01691.1"/>
    </source>
</evidence>
<accession>A0A4R8ILK5</accession>
<keyword evidence="7 13" id="KW-0479">Metal-binding</keyword>
<keyword evidence="19" id="KW-1185">Reference proteome</keyword>
<comment type="function">
    <text evidence="1 13">Converts 2,5-diamino-6-(ribosylamino)-4(3h)-pyrimidinone 5'-phosphate into 5-amino-6-(ribosylamino)-2,4(1h,3h)-pyrimidinedione 5'-phosphate.</text>
</comment>
<feature type="binding site" evidence="15">
    <location>
        <position position="188"/>
    </location>
    <ligand>
        <name>substrate</name>
    </ligand>
</feature>
<dbReference type="UniPathway" id="UPA00275">
    <property type="reaction ID" value="UER00401"/>
</dbReference>
<dbReference type="NCBIfam" id="TIGR00227">
    <property type="entry name" value="ribD_Cterm"/>
    <property type="match status" value="1"/>
</dbReference>
<evidence type="ECO:0000256" key="6">
    <source>
        <dbReference type="ARBA" id="ARBA00022619"/>
    </source>
</evidence>
<dbReference type="AlphaFoldDB" id="A0A4R8ILK5"/>
<keyword evidence="10 13" id="KW-0521">NADP</keyword>
<feature type="binding site" evidence="15">
    <location>
        <begin position="298"/>
        <end position="304"/>
    </location>
    <ligand>
        <name>NADP(+)</name>
        <dbReference type="ChEBI" id="CHEBI:58349"/>
    </ligand>
</feature>
<dbReference type="Pfam" id="PF01872">
    <property type="entry name" value="RibD_C"/>
    <property type="match status" value="1"/>
</dbReference>
<evidence type="ECO:0000256" key="1">
    <source>
        <dbReference type="ARBA" id="ARBA00002151"/>
    </source>
</evidence>
<feature type="domain" description="CMP/dCMP-type deaminase" evidence="17">
    <location>
        <begin position="5"/>
        <end position="127"/>
    </location>
</feature>
<feature type="binding site" evidence="16">
    <location>
        <position position="79"/>
    </location>
    <ligand>
        <name>Zn(2+)</name>
        <dbReference type="ChEBI" id="CHEBI:29105"/>
        <note>catalytic</note>
    </ligand>
</feature>
<evidence type="ECO:0000256" key="10">
    <source>
        <dbReference type="ARBA" id="ARBA00022857"/>
    </source>
</evidence>
<dbReference type="InterPro" id="IPR004794">
    <property type="entry name" value="Eubact_RibD"/>
</dbReference>
<dbReference type="PROSITE" id="PS51747">
    <property type="entry name" value="CYT_DCMP_DEAMINASES_2"/>
    <property type="match status" value="1"/>
</dbReference>
<evidence type="ECO:0000256" key="3">
    <source>
        <dbReference type="ARBA" id="ARBA00004910"/>
    </source>
</evidence>
<evidence type="ECO:0000256" key="5">
    <source>
        <dbReference type="ARBA" id="ARBA00007417"/>
    </source>
</evidence>
<dbReference type="InterPro" id="IPR011549">
    <property type="entry name" value="RibD_C"/>
</dbReference>
<feature type="binding site" evidence="15">
    <location>
        <position position="174"/>
    </location>
    <ligand>
        <name>NADP(+)</name>
        <dbReference type="ChEBI" id="CHEBI:58349"/>
    </ligand>
</feature>
<comment type="catalytic activity">
    <reaction evidence="13">
        <text>5-amino-6-(5-phospho-D-ribitylamino)uracil + NADP(+) = 5-amino-6-(5-phospho-D-ribosylamino)uracil + NADPH + H(+)</text>
        <dbReference type="Rhea" id="RHEA:17845"/>
        <dbReference type="ChEBI" id="CHEBI:15378"/>
        <dbReference type="ChEBI" id="CHEBI:57783"/>
        <dbReference type="ChEBI" id="CHEBI:58349"/>
        <dbReference type="ChEBI" id="CHEBI:58421"/>
        <dbReference type="ChEBI" id="CHEBI:58453"/>
        <dbReference type="EC" id="1.1.1.193"/>
    </reaction>
</comment>
<gene>
    <name evidence="18" type="ORF">EDC23_1581</name>
</gene>
<evidence type="ECO:0000256" key="12">
    <source>
        <dbReference type="ARBA" id="ARBA00023268"/>
    </source>
</evidence>
<dbReference type="EMBL" id="SOQX01000003">
    <property type="protein sequence ID" value="TDY01691.1"/>
    <property type="molecule type" value="Genomic_DNA"/>
</dbReference>
<evidence type="ECO:0000256" key="11">
    <source>
        <dbReference type="ARBA" id="ARBA00023002"/>
    </source>
</evidence>
<feature type="binding site" evidence="16">
    <location>
        <position position="54"/>
    </location>
    <ligand>
        <name>Zn(2+)</name>
        <dbReference type="ChEBI" id="CHEBI:29105"/>
        <note>catalytic</note>
    </ligand>
</feature>
<evidence type="ECO:0000256" key="14">
    <source>
        <dbReference type="PIRSR" id="PIRSR006769-1"/>
    </source>
</evidence>
<dbReference type="Gene3D" id="3.40.430.10">
    <property type="entry name" value="Dihydrofolate Reductase, subunit A"/>
    <property type="match status" value="1"/>
</dbReference>
<dbReference type="GO" id="GO:0008835">
    <property type="term" value="F:diaminohydroxyphosphoribosylaminopyrimidine deaminase activity"/>
    <property type="evidence" value="ECO:0007669"/>
    <property type="project" value="UniProtKB-EC"/>
</dbReference>
<keyword evidence="6 13" id="KW-0686">Riboflavin biosynthesis</keyword>
<dbReference type="EC" id="3.5.4.26" evidence="13"/>
<feature type="binding site" evidence="15">
    <location>
        <position position="296"/>
    </location>
    <ligand>
        <name>substrate</name>
    </ligand>
</feature>
<comment type="catalytic activity">
    <reaction evidence="13">
        <text>2,5-diamino-6-hydroxy-4-(5-phosphoribosylamino)-pyrimidine + H2O + H(+) = 5-amino-6-(5-phospho-D-ribosylamino)uracil + NH4(+)</text>
        <dbReference type="Rhea" id="RHEA:21868"/>
        <dbReference type="ChEBI" id="CHEBI:15377"/>
        <dbReference type="ChEBI" id="CHEBI:15378"/>
        <dbReference type="ChEBI" id="CHEBI:28938"/>
        <dbReference type="ChEBI" id="CHEBI:58453"/>
        <dbReference type="ChEBI" id="CHEBI:58614"/>
        <dbReference type="EC" id="3.5.4.26"/>
    </reaction>
</comment>
<dbReference type="InterPro" id="IPR002734">
    <property type="entry name" value="RibDG_C"/>
</dbReference>
<dbReference type="CDD" id="cd01284">
    <property type="entry name" value="Riboflavin_deaminase-reductase"/>
    <property type="match status" value="1"/>
</dbReference>
<evidence type="ECO:0000256" key="9">
    <source>
        <dbReference type="ARBA" id="ARBA00022833"/>
    </source>
</evidence>
<feature type="binding site" evidence="15">
    <location>
        <position position="211"/>
    </location>
    <ligand>
        <name>substrate</name>
    </ligand>
</feature>
<dbReference type="GO" id="GO:0050661">
    <property type="term" value="F:NADP binding"/>
    <property type="evidence" value="ECO:0007669"/>
    <property type="project" value="InterPro"/>
</dbReference>
<dbReference type="PANTHER" id="PTHR38011:SF7">
    <property type="entry name" value="2,5-DIAMINO-6-RIBOSYLAMINO-4(3H)-PYRIMIDINONE 5'-PHOSPHATE REDUCTASE"/>
    <property type="match status" value="1"/>
</dbReference>
<dbReference type="InterPro" id="IPR002125">
    <property type="entry name" value="CMP_dCMP_dom"/>
</dbReference>
<evidence type="ECO:0000256" key="15">
    <source>
        <dbReference type="PIRSR" id="PIRSR006769-2"/>
    </source>
</evidence>
<dbReference type="RefSeq" id="WP_134083047.1">
    <property type="nucleotide sequence ID" value="NZ_SOQX01000003.1"/>
</dbReference>
<evidence type="ECO:0000256" key="8">
    <source>
        <dbReference type="ARBA" id="ARBA00022801"/>
    </source>
</evidence>
<dbReference type="SUPFAM" id="SSF53927">
    <property type="entry name" value="Cytidine deaminase-like"/>
    <property type="match status" value="1"/>
</dbReference>
<reference evidence="18 19" key="1">
    <citation type="submission" date="2019-03" db="EMBL/GenBank/DDBJ databases">
        <title>Genomic Encyclopedia of Type Strains, Phase IV (KMG-IV): sequencing the most valuable type-strain genomes for metagenomic binning, comparative biology and taxonomic classification.</title>
        <authorList>
            <person name="Goeker M."/>
        </authorList>
    </citation>
    <scope>NUCLEOTIDE SEQUENCE [LARGE SCALE GENOMIC DNA]</scope>
    <source>
        <strain evidence="18 19">DSM 16326</strain>
    </source>
</reference>
<feature type="binding site" evidence="16">
    <location>
        <position position="88"/>
    </location>
    <ligand>
        <name>Zn(2+)</name>
        <dbReference type="ChEBI" id="CHEBI:29105"/>
        <note>catalytic</note>
    </ligand>
</feature>
<comment type="pathway">
    <text evidence="2 13">Cofactor biosynthesis; riboflavin biosynthesis; 5-amino-6-(D-ribitylamino)uracil from GTP: step 2/4.</text>
</comment>
<comment type="similarity">
    <text evidence="5 13">In the C-terminal section; belongs to the HTP reductase family.</text>
</comment>
<feature type="binding site" evidence="15">
    <location>
        <position position="204"/>
    </location>
    <ligand>
        <name>NADP(+)</name>
        <dbReference type="ChEBI" id="CHEBI:58349"/>
    </ligand>
</feature>
<dbReference type="SUPFAM" id="SSF53597">
    <property type="entry name" value="Dihydrofolate reductase-like"/>
    <property type="match status" value="1"/>
</dbReference>
<dbReference type="PROSITE" id="PS00903">
    <property type="entry name" value="CYT_DCMP_DEAMINASES_1"/>
    <property type="match status" value="1"/>
</dbReference>
<proteinExistence type="inferred from homology"/>
<dbReference type="PIRSF" id="PIRSF006769">
    <property type="entry name" value="RibD"/>
    <property type="match status" value="1"/>
</dbReference>
<dbReference type="InterPro" id="IPR024072">
    <property type="entry name" value="DHFR-like_dom_sf"/>
</dbReference>
<feature type="binding site" evidence="15">
    <location>
        <position position="172"/>
    </location>
    <ligand>
        <name>substrate</name>
    </ligand>
</feature>
<keyword evidence="12" id="KW-0511">Multifunctional enzyme</keyword>
<dbReference type="GO" id="GO:0008270">
    <property type="term" value="F:zinc ion binding"/>
    <property type="evidence" value="ECO:0007669"/>
    <property type="project" value="InterPro"/>
</dbReference>
<keyword evidence="11 13" id="KW-0560">Oxidoreductase</keyword>
<dbReference type="Pfam" id="PF00383">
    <property type="entry name" value="dCMP_cyt_deam_1"/>
    <property type="match status" value="1"/>
</dbReference>
<organism evidence="18 19">
    <name type="scientific">Thiohalophilus thiocyanatoxydans</name>
    <dbReference type="NCBI Taxonomy" id="381308"/>
    <lineage>
        <taxon>Bacteria</taxon>
        <taxon>Pseudomonadati</taxon>
        <taxon>Pseudomonadota</taxon>
        <taxon>Gammaproteobacteria</taxon>
        <taxon>Thiohalomonadales</taxon>
        <taxon>Thiohalophilaceae</taxon>
        <taxon>Thiohalophilus</taxon>
    </lineage>
</organism>
<dbReference type="PANTHER" id="PTHR38011">
    <property type="entry name" value="DIHYDROFOLATE REDUCTASE FAMILY PROTEIN (AFU_ORTHOLOGUE AFUA_8G06820)"/>
    <property type="match status" value="1"/>
</dbReference>
<dbReference type="Gene3D" id="3.40.140.10">
    <property type="entry name" value="Cytidine Deaminase, domain 2"/>
    <property type="match status" value="1"/>
</dbReference>
<sequence>MSFSADDHRYMARALQLAERGLYTTDPNPRVGCVLVRDNAIVGEGWHERAGEAHAEVHALQAAGDAARGSTAYVTLEPCCHQGRTPPCSDALIQAGVSRVVVAMRDPHAQVDGGGISQLQAAGITVDSGLMEAQAVQLNPGFIRRMQRGRPWVRLKLAMSLDGRTAMASGESQWITGAAARQDVQHWRARSSAILTGVGSVLADDPSMTVRLDQTERQPLRVIIDTNLSTPAGAKILHQPGQTVIMTCSEDQAAREELQNAGARVLAVPPNARNNVDLGAVLDQLGEMEINELHVETGATLAGALMHAGLVDELIVYMAPTLLGDAARGLFHLPGIETMDDRLSLQIKDIRAVGEDWRITAGLKKS</sequence>
<dbReference type="EC" id="1.1.1.193" evidence="13"/>
<feature type="binding site" evidence="15">
    <location>
        <position position="158"/>
    </location>
    <ligand>
        <name>NADP(+)</name>
        <dbReference type="ChEBI" id="CHEBI:58349"/>
    </ligand>
</feature>
<evidence type="ECO:0000256" key="16">
    <source>
        <dbReference type="PIRSR" id="PIRSR006769-3"/>
    </source>
</evidence>
<evidence type="ECO:0000256" key="4">
    <source>
        <dbReference type="ARBA" id="ARBA00005259"/>
    </source>
</evidence>
<dbReference type="GO" id="GO:0008703">
    <property type="term" value="F:5-amino-6-(5-phosphoribosylamino)uracil reductase activity"/>
    <property type="evidence" value="ECO:0007669"/>
    <property type="project" value="UniProtKB-EC"/>
</dbReference>